<evidence type="ECO:0000256" key="1">
    <source>
        <dbReference type="SAM" id="MobiDB-lite"/>
    </source>
</evidence>
<dbReference type="InterPro" id="IPR057599">
    <property type="entry name" value="TORTIFOLIA1/TORL1-2_C"/>
</dbReference>
<organism evidence="3 4">
    <name type="scientific">Thalictrum thalictroides</name>
    <name type="common">Rue-anemone</name>
    <name type="synonym">Anemone thalictroides</name>
    <dbReference type="NCBI Taxonomy" id="46969"/>
    <lineage>
        <taxon>Eukaryota</taxon>
        <taxon>Viridiplantae</taxon>
        <taxon>Streptophyta</taxon>
        <taxon>Embryophyta</taxon>
        <taxon>Tracheophyta</taxon>
        <taxon>Spermatophyta</taxon>
        <taxon>Magnoliopsida</taxon>
        <taxon>Ranunculales</taxon>
        <taxon>Ranunculaceae</taxon>
        <taxon>Thalictroideae</taxon>
        <taxon>Thalictrum</taxon>
    </lineage>
</organism>
<evidence type="ECO:0000313" key="4">
    <source>
        <dbReference type="Proteomes" id="UP000554482"/>
    </source>
</evidence>
<dbReference type="PANTHER" id="PTHR31355">
    <property type="entry name" value="MICROTUBULE-ASSOCIATED PROTEIN TORTIFOLIA1"/>
    <property type="match status" value="1"/>
</dbReference>
<dbReference type="AlphaFoldDB" id="A0A7J6VI60"/>
<dbReference type="Proteomes" id="UP000554482">
    <property type="component" value="Unassembled WGS sequence"/>
</dbReference>
<dbReference type="SUPFAM" id="SSF48371">
    <property type="entry name" value="ARM repeat"/>
    <property type="match status" value="1"/>
</dbReference>
<dbReference type="OrthoDB" id="298726at2759"/>
<dbReference type="InterPro" id="IPR016024">
    <property type="entry name" value="ARM-type_fold"/>
</dbReference>
<feature type="region of interest" description="Disordered" evidence="1">
    <location>
        <begin position="576"/>
        <end position="598"/>
    </location>
</feature>
<feature type="domain" description="TOG" evidence="2">
    <location>
        <begin position="48"/>
        <end position="291"/>
    </location>
</feature>
<dbReference type="InterPro" id="IPR057600">
    <property type="entry name" value="TORTIFOLIA1/SINE1-2_N"/>
</dbReference>
<gene>
    <name evidence="3" type="ORF">FRX31_026145</name>
</gene>
<sequence length="829" mass="90642">MKTVRHSKGKVGGGTRVNTQQGIFELKQRILFGLNKLADRDTYQIGVEELEKIAQGLTLDGISPFISCIVDTDSAQKSAVRKECIRLMGTLVRFHEGLLSPYLGKMMASIAKRLKDPDSVVRDACVEVVGVFSSKLSGSSDENDGAFVVIVKTLFEALGEQNKHVQSGSALCLASVIDNAINPVASVLSRMLTRITKFLKNPHFMAKPAVIELIRSIIQAGGAPTQTALSAAVRNIEECLKNSDWITRKAASVALASIAMSGSSLLYSVKASCVHSLESCRFDKVKPVRDSVLQALQCWKTLPGSDSCEPSEAGSSTKENFFGGDYNDPTSDGGWKDSGCKKGATSSLKHRISLTSRKASANPVQGTPSSKRNDWPIEIAVPKTCTVSSEYTYIEESQGKCFSKAFDRNTTNAPVMQDMDYDYVSVDERPECSSVSNLISSSNFETKCVTDAYDSFENSALTSPIVTNHRSDAEEAFGEHLTSDRLRERQSLDSSITEASSLGRQGYHSQIVNEMSFIRKQLLEIETKQSNLMDLLQVFMGSTMDSLSSLESKVLGLEHTVDGIAQNLVHTSHQSNVVNSKLSKGNKSVSSPRHSISAPRTSLDINSCQLSIMAKHNRGVLGETAFSRSRLSTSEHDTESRKDPRVNIVRNPAVKAMLQSMGRQPQSTSYQARKAGGTISSKAVNAKTKQNISENKNTLWKRVKEFLLTGDLDSAFVEVLCSGDDLTLIELLDRTGPVLERLSHETVSEILSTLALHFLDQRFIGSILPWLQQVVTLSTTYGPDYLVLNAKARMEFLSAIQEAASMSFSNPADRRAVAQLALRLQQVWG</sequence>
<protein>
    <submittedName>
        <fullName evidence="3">Microtubule-associated protein TORTIFOLIA1</fullName>
    </submittedName>
</protein>
<dbReference type="InterPro" id="IPR011989">
    <property type="entry name" value="ARM-like"/>
</dbReference>
<dbReference type="EMBL" id="JABWDY010032316">
    <property type="protein sequence ID" value="KAF5184268.1"/>
    <property type="molecule type" value="Genomic_DNA"/>
</dbReference>
<comment type="caution">
    <text evidence="3">The sequence shown here is derived from an EMBL/GenBank/DDBJ whole genome shotgun (WGS) entry which is preliminary data.</text>
</comment>
<dbReference type="GO" id="GO:0005874">
    <property type="term" value="C:microtubule"/>
    <property type="evidence" value="ECO:0007669"/>
    <property type="project" value="InterPro"/>
</dbReference>
<dbReference type="Gene3D" id="1.25.10.10">
    <property type="entry name" value="Leucine-rich Repeat Variant"/>
    <property type="match status" value="1"/>
</dbReference>
<dbReference type="InterPro" id="IPR033337">
    <property type="entry name" value="TORTIFOLIA1/SINE1-2"/>
</dbReference>
<dbReference type="Pfam" id="PF24713">
    <property type="entry name" value="TOR1L1_C"/>
    <property type="match status" value="1"/>
</dbReference>
<dbReference type="GO" id="GO:0008017">
    <property type="term" value="F:microtubule binding"/>
    <property type="evidence" value="ECO:0007669"/>
    <property type="project" value="InterPro"/>
</dbReference>
<evidence type="ECO:0000313" key="3">
    <source>
        <dbReference type="EMBL" id="KAF5184268.1"/>
    </source>
</evidence>
<reference evidence="3 4" key="1">
    <citation type="submission" date="2020-06" db="EMBL/GenBank/DDBJ databases">
        <title>Transcriptomic and genomic resources for Thalictrum thalictroides and T. hernandezii: Facilitating candidate gene discovery in an emerging model plant lineage.</title>
        <authorList>
            <person name="Arias T."/>
            <person name="Riano-Pachon D.M."/>
            <person name="Di Stilio V.S."/>
        </authorList>
    </citation>
    <scope>NUCLEOTIDE SEQUENCE [LARGE SCALE GENOMIC DNA]</scope>
    <source>
        <strain evidence="4">cv. WT478/WT964</strain>
        <tissue evidence="3">Leaves</tissue>
    </source>
</reference>
<proteinExistence type="predicted"/>
<dbReference type="InterPro" id="IPR034085">
    <property type="entry name" value="TOG"/>
</dbReference>
<dbReference type="SMART" id="SM01349">
    <property type="entry name" value="TOG"/>
    <property type="match status" value="1"/>
</dbReference>
<dbReference type="PANTHER" id="PTHR31355:SF22">
    <property type="entry name" value="TORTIFOLIA1-LIKE PROTEIN 2"/>
    <property type="match status" value="1"/>
</dbReference>
<accession>A0A7J6VI60</accession>
<feature type="region of interest" description="Disordered" evidence="1">
    <location>
        <begin position="304"/>
        <end position="342"/>
    </location>
</feature>
<evidence type="ECO:0000259" key="2">
    <source>
        <dbReference type="SMART" id="SM01349"/>
    </source>
</evidence>
<name>A0A7J6VI60_THATH</name>
<keyword evidence="4" id="KW-1185">Reference proteome</keyword>
<dbReference type="Pfam" id="PF24714">
    <property type="entry name" value="TOR1L1_N"/>
    <property type="match status" value="1"/>
</dbReference>